<keyword evidence="7" id="KW-0479">Metal-binding</keyword>
<evidence type="ECO:0000259" key="13">
    <source>
        <dbReference type="Pfam" id="PF00694"/>
    </source>
</evidence>
<evidence type="ECO:0000256" key="8">
    <source>
        <dbReference type="ARBA" id="ARBA00023004"/>
    </source>
</evidence>
<dbReference type="RefSeq" id="WP_315726372.1">
    <property type="nucleotide sequence ID" value="NZ_JAVUPU010000005.1"/>
</dbReference>
<dbReference type="EMBL" id="JAVUPU010000005">
    <property type="protein sequence ID" value="MDT9599436.1"/>
    <property type="molecule type" value="Genomic_DNA"/>
</dbReference>
<dbReference type="CDD" id="cd01580">
    <property type="entry name" value="AcnA_IRP_Swivel"/>
    <property type="match status" value="1"/>
</dbReference>
<dbReference type="InterPro" id="IPR000573">
    <property type="entry name" value="AconitaseA/IPMdHydase_ssu_swvl"/>
</dbReference>
<dbReference type="Gene3D" id="3.30.499.10">
    <property type="entry name" value="Aconitase, domain 3"/>
    <property type="match status" value="2"/>
</dbReference>
<evidence type="ECO:0000256" key="6">
    <source>
        <dbReference type="ARBA" id="ARBA00022485"/>
    </source>
</evidence>
<sequence length="890" mass="96390">MTSTGQDSLNTRSTLQVGGKSYSYYSLGKAASALGDISRLPFSLKVLLENLLRFEDGKTVTREDIQALVDWQKEKSSTREIQYRPARVLMQDFTGVPAVVDLAAMRDAMAKLGGDPEKINPQVPVHLVIDHSVMVDEFGTPKAFEHNVALEYQRNFERYQFLKWGAGAFDNFKVVPPGTGICHQVNLENLARSVWSSADASGQEIAYPDTLVGTDSHTTMVNGLGVLGWGVGGIEAEAAMLGQPVSMLIPEVVGFRLTGALREGITATDLVLTVTQMLRARGVVGRFVEFYGEGVSALPVADRATIANMAPEYGATCGFFPIDGRTLDYLRLTGRSEEQIALTEAYAREQGMWLEAGAADPMFTDTLHLDMGSVEASLAGPKRPQDKVTLARVDEEFLANLKSEYDRNGDASKRYKVPGTDHDIGHGDVVIAAITSCTNTSNPSVMIAAGLVARKARAKGLTRKPWVKTSLAPGSQVVTDYLVKAGLQDDLDAIGFNLAGYGCTTCIGNSGPLPEPVSKAVNQHDLVAASVLSGNRNFEGRVSPDVRANYLASPPLVVAYAIKGTVTDDMVEAPIGTDTQGENVYLRDIWPTNEEVRSLIEQHVNSDMFRTRYADVFNGDEQWRAIAVTGGETYAWSAGSTYIQNPPYFEGMSMTPTAPGDIIGARPLAIFGDSITTDHISPAGAIKADSPAGTYLQEHQVSRADFNSYGARRGNHEVMMRGTFANIRIKNRMVPGTEGGVTKHIPSGETLPIYDAAMRYKSEATPLVVIAGKEYGTGSSRDWAAKGTNLLGVRAVIAESYERIHRSNLVGMGVLPLQFLDEVPSFDGTESFTVEHVGALTPRQVVTVKVSRPDGAGFTFTTRCRIDTLNELEYFRNGGILHYVLRNLAA</sequence>
<dbReference type="InterPro" id="IPR015928">
    <property type="entry name" value="Aconitase/3IPM_dehydase_swvl"/>
</dbReference>
<dbReference type="Proteomes" id="UP001259572">
    <property type="component" value="Unassembled WGS sequence"/>
</dbReference>
<dbReference type="Gene3D" id="3.20.19.10">
    <property type="entry name" value="Aconitase, domain 4"/>
    <property type="match status" value="1"/>
</dbReference>
<comment type="cofactor">
    <cofactor evidence="2">
        <name>[4Fe-4S] cluster</name>
        <dbReference type="ChEBI" id="CHEBI:49883"/>
    </cofactor>
</comment>
<dbReference type="PROSITE" id="PS01244">
    <property type="entry name" value="ACONITASE_2"/>
    <property type="match status" value="1"/>
</dbReference>
<accession>A0ABU3Q7R0</accession>
<reference evidence="14 15" key="1">
    <citation type="submission" date="2023-05" db="EMBL/GenBank/DDBJ databases">
        <authorList>
            <person name="Guo Y."/>
        </authorList>
    </citation>
    <scope>NUCLEOTIDE SEQUENCE [LARGE SCALE GENOMIC DNA]</scope>
    <source>
        <strain evidence="14 15">GR2756</strain>
    </source>
</reference>
<keyword evidence="15" id="KW-1185">Reference proteome</keyword>
<comment type="similarity">
    <text evidence="5 11">Belongs to the aconitase/IPM isomerase family.</text>
</comment>
<organism evidence="14 15">
    <name type="scientific">Sphingosinicella rhizophila</name>
    <dbReference type="NCBI Taxonomy" id="3050082"/>
    <lineage>
        <taxon>Bacteria</taxon>
        <taxon>Pseudomonadati</taxon>
        <taxon>Pseudomonadota</taxon>
        <taxon>Alphaproteobacteria</taxon>
        <taxon>Sphingomonadales</taxon>
        <taxon>Sphingosinicellaceae</taxon>
        <taxon>Sphingosinicella</taxon>
    </lineage>
</organism>
<dbReference type="InterPro" id="IPR006249">
    <property type="entry name" value="Aconitase/IRP2"/>
</dbReference>
<dbReference type="InterPro" id="IPR015931">
    <property type="entry name" value="Acnase/IPM_dHydase_lsu_aba_1/3"/>
</dbReference>
<comment type="catalytic activity">
    <reaction evidence="10 11">
        <text>citrate = D-threo-isocitrate</text>
        <dbReference type="Rhea" id="RHEA:10336"/>
        <dbReference type="ChEBI" id="CHEBI:15562"/>
        <dbReference type="ChEBI" id="CHEBI:16947"/>
        <dbReference type="EC" id="4.2.1.3"/>
    </reaction>
</comment>
<dbReference type="NCBIfam" id="NF009520">
    <property type="entry name" value="PRK12881.1"/>
    <property type="match status" value="1"/>
</dbReference>
<comment type="catalytic activity">
    <reaction evidence="1">
        <text>(2S,3R)-3-hydroxybutane-1,2,3-tricarboxylate = 2-methyl-cis-aconitate + H2O</text>
        <dbReference type="Rhea" id="RHEA:17941"/>
        <dbReference type="ChEBI" id="CHEBI:15377"/>
        <dbReference type="ChEBI" id="CHEBI:57429"/>
        <dbReference type="ChEBI" id="CHEBI:57872"/>
        <dbReference type="EC" id="4.2.1.99"/>
    </reaction>
</comment>
<dbReference type="Gene3D" id="6.10.190.10">
    <property type="match status" value="1"/>
</dbReference>
<evidence type="ECO:0000256" key="3">
    <source>
        <dbReference type="ARBA" id="ARBA00004717"/>
    </source>
</evidence>
<evidence type="ECO:0000313" key="15">
    <source>
        <dbReference type="Proteomes" id="UP001259572"/>
    </source>
</evidence>
<evidence type="ECO:0000256" key="4">
    <source>
        <dbReference type="ARBA" id="ARBA00005026"/>
    </source>
</evidence>
<dbReference type="Pfam" id="PF00694">
    <property type="entry name" value="Aconitase_C"/>
    <property type="match status" value="1"/>
</dbReference>
<dbReference type="GO" id="GO:0003994">
    <property type="term" value="F:aconitate hydratase activity"/>
    <property type="evidence" value="ECO:0007669"/>
    <property type="project" value="UniProtKB-EC"/>
</dbReference>
<comment type="function">
    <text evidence="11">Catalyzes the isomerization of citrate to isocitrate via cis-aconitate.</text>
</comment>
<dbReference type="PANTHER" id="PTHR11670">
    <property type="entry name" value="ACONITASE/IRON-RESPONSIVE ELEMENT FAMILY MEMBER"/>
    <property type="match status" value="1"/>
</dbReference>
<feature type="domain" description="Aconitase A/isopropylmalate dehydratase small subunit swivel" evidence="13">
    <location>
        <begin position="694"/>
        <end position="821"/>
    </location>
</feature>
<name>A0ABU3Q7R0_9SPHN</name>
<dbReference type="SUPFAM" id="SSF53732">
    <property type="entry name" value="Aconitase iron-sulfur domain"/>
    <property type="match status" value="1"/>
</dbReference>
<evidence type="ECO:0000313" key="14">
    <source>
        <dbReference type="EMBL" id="MDT9599436.1"/>
    </source>
</evidence>
<evidence type="ECO:0000256" key="1">
    <source>
        <dbReference type="ARBA" id="ARBA00000118"/>
    </source>
</evidence>
<keyword evidence="9 11" id="KW-0411">Iron-sulfur</keyword>
<proteinExistence type="inferred from homology"/>
<dbReference type="PROSITE" id="PS00450">
    <property type="entry name" value="ACONITASE_1"/>
    <property type="match status" value="1"/>
</dbReference>
<gene>
    <name evidence="14" type="primary">acnA</name>
    <name evidence="14" type="ORF">RQX22_10795</name>
</gene>
<dbReference type="InterPro" id="IPR001030">
    <property type="entry name" value="Acoase/IPM_deHydtase_lsu_aba"/>
</dbReference>
<dbReference type="NCBIfam" id="TIGR01341">
    <property type="entry name" value="aconitase_1"/>
    <property type="match status" value="1"/>
</dbReference>
<evidence type="ECO:0000256" key="2">
    <source>
        <dbReference type="ARBA" id="ARBA00001966"/>
    </source>
</evidence>
<evidence type="ECO:0000256" key="7">
    <source>
        <dbReference type="ARBA" id="ARBA00022723"/>
    </source>
</evidence>
<dbReference type="SUPFAM" id="SSF52016">
    <property type="entry name" value="LeuD/IlvD-like"/>
    <property type="match status" value="1"/>
</dbReference>
<dbReference type="CDD" id="cd01586">
    <property type="entry name" value="AcnA_IRP"/>
    <property type="match status" value="1"/>
</dbReference>
<evidence type="ECO:0000256" key="9">
    <source>
        <dbReference type="ARBA" id="ARBA00023014"/>
    </source>
</evidence>
<keyword evidence="6 11" id="KW-0004">4Fe-4S</keyword>
<evidence type="ECO:0000259" key="12">
    <source>
        <dbReference type="Pfam" id="PF00330"/>
    </source>
</evidence>
<evidence type="ECO:0000256" key="10">
    <source>
        <dbReference type="ARBA" id="ARBA00023501"/>
    </source>
</evidence>
<comment type="caution">
    <text evidence="14">The sequence shown here is derived from an EMBL/GenBank/DDBJ whole genome shotgun (WGS) entry which is preliminary data.</text>
</comment>
<dbReference type="NCBIfam" id="NF006757">
    <property type="entry name" value="PRK09277.1"/>
    <property type="match status" value="1"/>
</dbReference>
<dbReference type="InterPro" id="IPR044137">
    <property type="entry name" value="AcnA_IRP_Swivel"/>
</dbReference>
<dbReference type="InterPro" id="IPR018136">
    <property type="entry name" value="Aconitase_4Fe-4S_BS"/>
</dbReference>
<protein>
    <recommendedName>
        <fullName evidence="11">Aconitate hydratase</fullName>
        <shortName evidence="11">Aconitase</shortName>
        <ecNumber evidence="11">4.2.1.3</ecNumber>
    </recommendedName>
</protein>
<evidence type="ECO:0000256" key="5">
    <source>
        <dbReference type="ARBA" id="ARBA00007185"/>
    </source>
</evidence>
<evidence type="ECO:0000256" key="11">
    <source>
        <dbReference type="RuleBase" id="RU361275"/>
    </source>
</evidence>
<dbReference type="PRINTS" id="PR00415">
    <property type="entry name" value="ACONITASE"/>
</dbReference>
<dbReference type="EC" id="4.2.1.3" evidence="11"/>
<dbReference type="Pfam" id="PF00330">
    <property type="entry name" value="Aconitase"/>
    <property type="match status" value="1"/>
</dbReference>
<comment type="pathway">
    <text evidence="3">Carbohydrate metabolism; tricarboxylic acid cycle; isocitrate from oxaloacetate: step 2/2.</text>
</comment>
<keyword evidence="8 11" id="KW-0408">Iron</keyword>
<feature type="domain" description="Aconitase/3-isopropylmalate dehydratase large subunit alpha/beta/alpha" evidence="12">
    <location>
        <begin position="71"/>
        <end position="564"/>
    </location>
</feature>
<comment type="pathway">
    <text evidence="4">Organic acid metabolism; propanoate degradation.</text>
</comment>
<dbReference type="InterPro" id="IPR036008">
    <property type="entry name" value="Aconitase_4Fe-4S_dom"/>
</dbReference>
<keyword evidence="11 14" id="KW-0456">Lyase</keyword>